<proteinExistence type="predicted"/>
<dbReference type="OrthoDB" id="3314392at2"/>
<keyword evidence="1" id="KW-0812">Transmembrane</keyword>
<feature type="transmembrane region" description="Helical" evidence="1">
    <location>
        <begin position="412"/>
        <end position="431"/>
    </location>
</feature>
<feature type="transmembrane region" description="Helical" evidence="1">
    <location>
        <begin position="387"/>
        <end position="405"/>
    </location>
</feature>
<accession>A0A2T4MI42</accession>
<feature type="transmembrane region" description="Helical" evidence="1">
    <location>
        <begin position="167"/>
        <end position="193"/>
    </location>
</feature>
<dbReference type="Pfam" id="PF03806">
    <property type="entry name" value="ABG_transport"/>
    <property type="match status" value="1"/>
</dbReference>
<dbReference type="Proteomes" id="UP000195208">
    <property type="component" value="Unassembled WGS sequence"/>
</dbReference>
<dbReference type="EMBL" id="WMFL01000079">
    <property type="protein sequence ID" value="NJI02667.1"/>
    <property type="molecule type" value="Genomic_DNA"/>
</dbReference>
<sequence>MSTQLEKNKLMTRFLNFVEKTGNKLPDPIILFFSLCIVLAVVTAIVSQFDTRVKHPGTGEMISVRNVLSHDGVVMFLNDAVKNFSTFPALGIVLAVMLGIGVAEKSGYFDKLMVHIVSIAPERVLLPVIIFVGMLGNIAGDAAPIVLPPLVAMIFIKLGYHPVAGLALAYAATLGGFAANIFIGLQDALVYAFTEPAAHLIDKSVKMNVAMNWYFIAASTFFLLPILWYVTKRIVIPHLGTYESSQLNTDETMNNASISPKEARAIRFANISFLITLITLTLLALPEKSWLRNAKTGSLIDDSPLMNGIGIILIIIFIIPGCVYGIKAGTIRNSKDIGRMLTESMAAMGNFIVIVFFAAQLLAFLTWSHLGIFIAVKGAEALKHQNGVVLILGLILLSSLINLLIGSASAKWALLGPIFVPMLLLLGFHPAFTQMIYRVGDSISNPITPMMPYLPLLLTYAQKYDKNMKLGSLIASLMPYTIFLAIFWTAFLIIWYLLGIPVGPGGPIHHHK</sequence>
<reference evidence="2" key="2">
    <citation type="submission" date="2019-11" db="EMBL/GenBank/DDBJ databases">
        <title>Whole genome comparisons of Staphylococcus agnetis isolates from cattle and chickens.</title>
        <authorList>
            <person name="Rhoads D."/>
            <person name="Shwani A."/>
            <person name="Adkins P."/>
            <person name="Calcutt M."/>
            <person name="Middleton J."/>
        </authorList>
    </citation>
    <scope>NUCLEOTIDE SEQUENCE</scope>
    <source>
        <strain evidence="2">1387</strain>
    </source>
</reference>
<feature type="transmembrane region" description="Helical" evidence="1">
    <location>
        <begin position="213"/>
        <end position="230"/>
    </location>
</feature>
<reference evidence="3 4" key="1">
    <citation type="submission" date="2017-04" db="EMBL/GenBank/DDBJ databases">
        <title>Staphylococcus agnetis, a potential pathogen in the broiler production.</title>
        <authorList>
            <person name="Poulsen L."/>
        </authorList>
    </citation>
    <scope>NUCLEOTIDE SEQUENCE [LARGE SCALE GENOMIC DNA]</scope>
    <source>
        <strain evidence="3 4">723_310714_2_2_spleen</strain>
    </source>
</reference>
<feature type="transmembrane region" description="Helical" evidence="1">
    <location>
        <begin position="112"/>
        <end position="136"/>
    </location>
</feature>
<gene>
    <name evidence="3" type="ORF">B9M88_02515</name>
    <name evidence="2" type="ORF">GLV84_07495</name>
</gene>
<dbReference type="GO" id="GO:1902604">
    <property type="term" value="P:p-aminobenzoyl-glutamate transmembrane transport"/>
    <property type="evidence" value="ECO:0007669"/>
    <property type="project" value="InterPro"/>
</dbReference>
<feature type="transmembrane region" description="Helical" evidence="1">
    <location>
        <begin position="29"/>
        <end position="49"/>
    </location>
</feature>
<dbReference type="PANTHER" id="PTHR30282:SF0">
    <property type="entry name" value="P-AMINOBENZOYL-GLUTAMATE TRANSPORT PROTEIN"/>
    <property type="match status" value="1"/>
</dbReference>
<dbReference type="Proteomes" id="UP000646308">
    <property type="component" value="Unassembled WGS sequence"/>
</dbReference>
<dbReference type="AlphaFoldDB" id="A0A2T4MI42"/>
<evidence type="ECO:0000313" key="5">
    <source>
        <dbReference type="Proteomes" id="UP000646308"/>
    </source>
</evidence>
<name>A0A2T4MI42_9STAP</name>
<dbReference type="InterPro" id="IPR004697">
    <property type="entry name" value="AbgT"/>
</dbReference>
<evidence type="ECO:0000256" key="1">
    <source>
        <dbReference type="SAM" id="Phobius"/>
    </source>
</evidence>
<dbReference type="KEGG" id="sagq:EP23_07495"/>
<feature type="transmembrane region" description="Helical" evidence="1">
    <location>
        <begin position="347"/>
        <end position="367"/>
    </location>
</feature>
<evidence type="ECO:0000313" key="4">
    <source>
        <dbReference type="Proteomes" id="UP000195208"/>
    </source>
</evidence>
<protein>
    <submittedName>
        <fullName evidence="2">AbgT family transporter</fullName>
    </submittedName>
    <submittedName>
        <fullName evidence="3">Aminobenzoyl-glutamate transporter</fullName>
    </submittedName>
</protein>
<dbReference type="EMBL" id="NEFX01000003">
    <property type="protein sequence ID" value="OTW31970.1"/>
    <property type="molecule type" value="Genomic_DNA"/>
</dbReference>
<feature type="transmembrane region" description="Helical" evidence="1">
    <location>
        <begin position="473"/>
        <end position="498"/>
    </location>
</feature>
<keyword evidence="1" id="KW-0472">Membrane</keyword>
<comment type="caution">
    <text evidence="2">The sequence shown here is derived from an EMBL/GenBank/DDBJ whole genome shotgun (WGS) entry which is preliminary data.</text>
</comment>
<dbReference type="GO" id="GO:0015558">
    <property type="term" value="F:secondary active p-aminobenzoyl-glutamate transmembrane transporter activity"/>
    <property type="evidence" value="ECO:0007669"/>
    <property type="project" value="InterPro"/>
</dbReference>
<dbReference type="PANTHER" id="PTHR30282">
    <property type="entry name" value="P-AMINOBENZOYL GLUTAMATE TRANSPORTER"/>
    <property type="match status" value="1"/>
</dbReference>
<feature type="transmembrane region" description="Helical" evidence="1">
    <location>
        <begin position="265"/>
        <end position="285"/>
    </location>
</feature>
<feature type="transmembrane region" description="Helical" evidence="1">
    <location>
        <begin position="305"/>
        <end position="326"/>
    </location>
</feature>
<keyword evidence="4" id="KW-1185">Reference proteome</keyword>
<keyword evidence="1" id="KW-1133">Transmembrane helix</keyword>
<evidence type="ECO:0000313" key="3">
    <source>
        <dbReference type="EMBL" id="OTW31970.1"/>
    </source>
</evidence>
<organism evidence="2 5">
    <name type="scientific">Staphylococcus agnetis</name>
    <dbReference type="NCBI Taxonomy" id="985762"/>
    <lineage>
        <taxon>Bacteria</taxon>
        <taxon>Bacillati</taxon>
        <taxon>Bacillota</taxon>
        <taxon>Bacilli</taxon>
        <taxon>Bacillales</taxon>
        <taxon>Staphylococcaceae</taxon>
        <taxon>Staphylococcus</taxon>
    </lineage>
</organism>
<feature type="transmembrane region" description="Helical" evidence="1">
    <location>
        <begin position="84"/>
        <end position="103"/>
    </location>
</feature>
<dbReference type="RefSeq" id="WP_060551702.1">
    <property type="nucleotide sequence ID" value="NZ_CP009623.1"/>
</dbReference>
<evidence type="ECO:0000313" key="2">
    <source>
        <dbReference type="EMBL" id="NJI02667.1"/>
    </source>
</evidence>